<dbReference type="GO" id="GO:0030148">
    <property type="term" value="P:sphingolipid biosynthetic process"/>
    <property type="evidence" value="ECO:0007669"/>
    <property type="project" value="TreeGrafter"/>
</dbReference>
<dbReference type="EMBL" id="BRXW01000425">
    <property type="protein sequence ID" value="GMH53578.1"/>
    <property type="molecule type" value="Genomic_DNA"/>
</dbReference>
<evidence type="ECO:0000256" key="6">
    <source>
        <dbReference type="ARBA" id="ARBA00022989"/>
    </source>
</evidence>
<keyword evidence="9 10" id="KW-0275">Fatty acid biosynthesis</keyword>
<evidence type="ECO:0000256" key="5">
    <source>
        <dbReference type="ARBA" id="ARBA00022832"/>
    </source>
</evidence>
<evidence type="ECO:0000313" key="11">
    <source>
        <dbReference type="EMBL" id="GMH53578.1"/>
    </source>
</evidence>
<keyword evidence="5 10" id="KW-0276">Fatty acid metabolism</keyword>
<evidence type="ECO:0000256" key="4">
    <source>
        <dbReference type="ARBA" id="ARBA00022692"/>
    </source>
</evidence>
<dbReference type="PANTHER" id="PTHR11157">
    <property type="entry name" value="FATTY ACID ACYL TRANSFERASE-RELATED"/>
    <property type="match status" value="1"/>
</dbReference>
<comment type="similarity">
    <text evidence="10">Belongs to the ELO family.</text>
</comment>
<feature type="transmembrane region" description="Helical" evidence="10">
    <location>
        <begin position="215"/>
        <end position="239"/>
    </location>
</feature>
<dbReference type="OrthoDB" id="434092at2759"/>
<keyword evidence="6 10" id="KW-1133">Transmembrane helix</keyword>
<dbReference type="GO" id="GO:0019367">
    <property type="term" value="P:fatty acid elongation, saturated fatty acid"/>
    <property type="evidence" value="ECO:0007669"/>
    <property type="project" value="TreeGrafter"/>
</dbReference>
<dbReference type="PANTHER" id="PTHR11157:SF126">
    <property type="entry name" value="ELONGATION OF VERY LONG CHAIN FATTY ACIDS PROTEIN"/>
    <property type="match status" value="1"/>
</dbReference>
<organism evidence="11 12">
    <name type="scientific">Triparma laevis f. longispina</name>
    <dbReference type="NCBI Taxonomy" id="1714387"/>
    <lineage>
        <taxon>Eukaryota</taxon>
        <taxon>Sar</taxon>
        <taxon>Stramenopiles</taxon>
        <taxon>Ochrophyta</taxon>
        <taxon>Bolidophyceae</taxon>
        <taxon>Parmales</taxon>
        <taxon>Triparmaceae</taxon>
        <taxon>Triparma</taxon>
    </lineage>
</organism>
<keyword evidence="2 10" id="KW-0444">Lipid biosynthesis</keyword>
<dbReference type="AlphaFoldDB" id="A0A9W7DWT6"/>
<dbReference type="EC" id="2.3.1.-" evidence="10"/>
<reference evidence="12" key="1">
    <citation type="journal article" date="2023" name="Commun. Biol.">
        <title>Genome analysis of Parmales, the sister group of diatoms, reveals the evolutionary specialization of diatoms from phago-mixotrophs to photoautotrophs.</title>
        <authorList>
            <person name="Ban H."/>
            <person name="Sato S."/>
            <person name="Yoshikawa S."/>
            <person name="Yamada K."/>
            <person name="Nakamura Y."/>
            <person name="Ichinomiya M."/>
            <person name="Sato N."/>
            <person name="Blanc-Mathieu R."/>
            <person name="Endo H."/>
            <person name="Kuwata A."/>
            <person name="Ogata H."/>
        </authorList>
    </citation>
    <scope>NUCLEOTIDE SEQUENCE [LARGE SCALE GENOMIC DNA]</scope>
    <source>
        <strain evidence="12">NIES 3700</strain>
    </source>
</reference>
<evidence type="ECO:0000256" key="2">
    <source>
        <dbReference type="ARBA" id="ARBA00022516"/>
    </source>
</evidence>
<protein>
    <recommendedName>
        <fullName evidence="10">Elongation of fatty acids protein</fullName>
        <ecNumber evidence="10">2.3.1.-</ecNumber>
    </recommendedName>
</protein>
<feature type="transmembrane region" description="Helical" evidence="10">
    <location>
        <begin position="90"/>
        <end position="111"/>
    </location>
</feature>
<sequence length="346" mass="39040">MCSKTQTKTTSSSSPPASFAGQMICLSVVTCVLAVWCKFTFVDESTYPPLAPLHSAKTPLALTTLYLLSIPLLKTFKLSNPKSLLLPSMLLYNLFQVTLNIYTVALILHSLKNGHPLIGSTTSPLCSTAIWIHYTNKYLEFLDTTFMLLRQRHDQVSFLHVYHHFTITWAWYFGVLLWAGGDSYFGALLNSGIHVMMYGYYAMTLLGMKCPWKRYLTVAQLMQFVSVVLFTVGCVYYNWRRLEGRHFMAMGIQVGEMGSLFFLFSKFYKKSYTKKIKGTDDLPIDECQNAIQEGVENNMYVDQCAQAVKEGVVGINEVGGVVYSRLEGKERVLKGAVKKNSWSMVG</sequence>
<proteinExistence type="inferred from homology"/>
<keyword evidence="8 10" id="KW-0472">Membrane</keyword>
<comment type="subcellular location">
    <subcellularLocation>
        <location evidence="1">Membrane</location>
        <topology evidence="1">Multi-pass membrane protein</topology>
    </subcellularLocation>
</comment>
<keyword evidence="12" id="KW-1185">Reference proteome</keyword>
<feature type="transmembrane region" description="Helical" evidence="10">
    <location>
        <begin position="184"/>
        <end position="203"/>
    </location>
</feature>
<dbReference type="Pfam" id="PF01151">
    <property type="entry name" value="ELO"/>
    <property type="match status" value="1"/>
</dbReference>
<feature type="transmembrane region" description="Helical" evidence="10">
    <location>
        <begin position="20"/>
        <end position="41"/>
    </location>
</feature>
<dbReference type="GO" id="GO:0034625">
    <property type="term" value="P:fatty acid elongation, monounsaturated fatty acid"/>
    <property type="evidence" value="ECO:0007669"/>
    <property type="project" value="TreeGrafter"/>
</dbReference>
<evidence type="ECO:0000256" key="10">
    <source>
        <dbReference type="RuleBase" id="RU361115"/>
    </source>
</evidence>
<accession>A0A9W7DWT6</accession>
<evidence type="ECO:0000256" key="3">
    <source>
        <dbReference type="ARBA" id="ARBA00022679"/>
    </source>
</evidence>
<dbReference type="PROSITE" id="PS01188">
    <property type="entry name" value="ELO"/>
    <property type="match status" value="1"/>
</dbReference>
<gene>
    <name evidence="11" type="ORF">TrLO_g208</name>
</gene>
<dbReference type="GO" id="GO:0005789">
    <property type="term" value="C:endoplasmic reticulum membrane"/>
    <property type="evidence" value="ECO:0007669"/>
    <property type="project" value="TreeGrafter"/>
</dbReference>
<dbReference type="GO" id="GO:0009922">
    <property type="term" value="F:fatty acid elongase activity"/>
    <property type="evidence" value="ECO:0007669"/>
    <property type="project" value="InterPro"/>
</dbReference>
<feature type="transmembrane region" description="Helical" evidence="10">
    <location>
        <begin position="156"/>
        <end position="178"/>
    </location>
</feature>
<dbReference type="InterPro" id="IPR002076">
    <property type="entry name" value="ELO_fam"/>
</dbReference>
<evidence type="ECO:0000256" key="1">
    <source>
        <dbReference type="ARBA" id="ARBA00004141"/>
    </source>
</evidence>
<keyword evidence="3 10" id="KW-0808">Transferase</keyword>
<comment type="caution">
    <text evidence="11">The sequence shown here is derived from an EMBL/GenBank/DDBJ whole genome shotgun (WGS) entry which is preliminary data.</text>
</comment>
<dbReference type="Proteomes" id="UP001165122">
    <property type="component" value="Unassembled WGS sequence"/>
</dbReference>
<keyword evidence="4 10" id="KW-0812">Transmembrane</keyword>
<evidence type="ECO:0000256" key="7">
    <source>
        <dbReference type="ARBA" id="ARBA00023098"/>
    </source>
</evidence>
<dbReference type="InterPro" id="IPR030457">
    <property type="entry name" value="ELO_CS"/>
</dbReference>
<comment type="catalytic activity">
    <reaction evidence="10">
        <text>an acyl-CoA + malonyl-CoA + H(+) = a 3-oxoacyl-CoA + CO2 + CoA</text>
        <dbReference type="Rhea" id="RHEA:50252"/>
        <dbReference type="ChEBI" id="CHEBI:15378"/>
        <dbReference type="ChEBI" id="CHEBI:16526"/>
        <dbReference type="ChEBI" id="CHEBI:57287"/>
        <dbReference type="ChEBI" id="CHEBI:57384"/>
        <dbReference type="ChEBI" id="CHEBI:58342"/>
        <dbReference type="ChEBI" id="CHEBI:90726"/>
    </reaction>
    <physiologicalReaction direction="left-to-right" evidence="10">
        <dbReference type="Rhea" id="RHEA:50253"/>
    </physiologicalReaction>
</comment>
<evidence type="ECO:0000256" key="8">
    <source>
        <dbReference type="ARBA" id="ARBA00023136"/>
    </source>
</evidence>
<feature type="transmembrane region" description="Helical" evidence="10">
    <location>
        <begin position="117"/>
        <end position="135"/>
    </location>
</feature>
<dbReference type="GO" id="GO:0034626">
    <property type="term" value="P:fatty acid elongation, polyunsaturated fatty acid"/>
    <property type="evidence" value="ECO:0007669"/>
    <property type="project" value="TreeGrafter"/>
</dbReference>
<keyword evidence="7 10" id="KW-0443">Lipid metabolism</keyword>
<evidence type="ECO:0000256" key="9">
    <source>
        <dbReference type="ARBA" id="ARBA00023160"/>
    </source>
</evidence>
<name>A0A9W7DWT6_9STRA</name>
<dbReference type="GO" id="GO:0042761">
    <property type="term" value="P:very long-chain fatty acid biosynthetic process"/>
    <property type="evidence" value="ECO:0007669"/>
    <property type="project" value="TreeGrafter"/>
</dbReference>
<feature type="transmembrane region" description="Helical" evidence="10">
    <location>
        <begin position="245"/>
        <end position="265"/>
    </location>
</feature>
<evidence type="ECO:0000313" key="12">
    <source>
        <dbReference type="Proteomes" id="UP001165122"/>
    </source>
</evidence>